<feature type="region of interest" description="Disordered" evidence="1">
    <location>
        <begin position="165"/>
        <end position="189"/>
    </location>
</feature>
<sequence length="489" mass="52777">MPHCERRRIQPPSHTPTPNTLSFPPIPSPPPPHSFPSLLPVHTLTPNAPSLHQPSHPSSSLQFTHTHTHQTHPPFPQPLTPSSSLPPFPPSPVHKHTPQTHPPFPPTFPHSSSSLPSFLPSLPPQFTHTLHRDALIKRKRVCTELTTTKSHKSLETEVDFKPIRNSGPAVMGRSSRSLEAPGRPLLRPPPPIPEIKRALPQAAPRILELPLPPPPPGRTPLASRLPKWLPCLTGEPRAKSHVSQGNHGPTSHTTGQGLTGEPRPASPSHRGTQASFPSHRGTLGHVRGTSLTGNPSFPSHRGTQASVTGGTPASPSHRGTPQGNPRPASPSHRGTLGQLPRLTGVGHSQEPQASFPVSQRNPRPASPSHRGTPGLLPRLTGEPQASFPVSQRNPGQLPRLTEEPQGLLPRLTGGTQASFPVSQRNQAKLPRLTQGKLQARQAIPASRGLRRDTTQPANRLFSDGGTLMFPKIYSGRLELPLERARAKEL</sequence>
<reference evidence="2 3" key="1">
    <citation type="submission" date="2018-04" db="EMBL/GenBank/DDBJ databases">
        <authorList>
            <person name="Zhang X."/>
            <person name="Yuan J."/>
            <person name="Li F."/>
            <person name="Xiang J."/>
        </authorList>
    </citation>
    <scope>NUCLEOTIDE SEQUENCE [LARGE SCALE GENOMIC DNA]</scope>
    <source>
        <tissue evidence="2">Muscle</tissue>
    </source>
</reference>
<feature type="compositionally biased region" description="Polar residues" evidence="1">
    <location>
        <begin position="289"/>
        <end position="323"/>
    </location>
</feature>
<dbReference type="AlphaFoldDB" id="A0A3R7QY99"/>
<feature type="compositionally biased region" description="Low complexity" evidence="1">
    <location>
        <begin position="49"/>
        <end position="65"/>
    </location>
</feature>
<accession>A0A3R7QY99</accession>
<dbReference type="Proteomes" id="UP000283509">
    <property type="component" value="Unassembled WGS sequence"/>
</dbReference>
<keyword evidence="3" id="KW-1185">Reference proteome</keyword>
<evidence type="ECO:0000313" key="3">
    <source>
        <dbReference type="Proteomes" id="UP000283509"/>
    </source>
</evidence>
<organism evidence="2 3">
    <name type="scientific">Penaeus vannamei</name>
    <name type="common">Whiteleg shrimp</name>
    <name type="synonym">Litopenaeus vannamei</name>
    <dbReference type="NCBI Taxonomy" id="6689"/>
    <lineage>
        <taxon>Eukaryota</taxon>
        <taxon>Metazoa</taxon>
        <taxon>Ecdysozoa</taxon>
        <taxon>Arthropoda</taxon>
        <taxon>Crustacea</taxon>
        <taxon>Multicrustacea</taxon>
        <taxon>Malacostraca</taxon>
        <taxon>Eumalacostraca</taxon>
        <taxon>Eucarida</taxon>
        <taxon>Decapoda</taxon>
        <taxon>Dendrobranchiata</taxon>
        <taxon>Penaeoidea</taxon>
        <taxon>Penaeidae</taxon>
        <taxon>Penaeus</taxon>
    </lineage>
</organism>
<proteinExistence type="predicted"/>
<feature type="region of interest" description="Disordered" evidence="1">
    <location>
        <begin position="232"/>
        <end position="402"/>
    </location>
</feature>
<protein>
    <submittedName>
        <fullName evidence="2">Uncharacterized protein</fullName>
    </submittedName>
</protein>
<comment type="caution">
    <text evidence="2">The sequence shown here is derived from an EMBL/GenBank/DDBJ whole genome shotgun (WGS) entry which is preliminary data.</text>
</comment>
<feature type="compositionally biased region" description="Polar residues" evidence="1">
    <location>
        <begin position="349"/>
        <end position="361"/>
    </location>
</feature>
<evidence type="ECO:0000313" key="2">
    <source>
        <dbReference type="EMBL" id="ROT83028.1"/>
    </source>
</evidence>
<feature type="compositionally biased region" description="Low complexity" evidence="1">
    <location>
        <begin position="109"/>
        <end position="120"/>
    </location>
</feature>
<feature type="region of interest" description="Disordered" evidence="1">
    <location>
        <begin position="1"/>
        <end position="120"/>
    </location>
</feature>
<feature type="compositionally biased region" description="Pro residues" evidence="1">
    <location>
        <begin position="24"/>
        <end position="34"/>
    </location>
</feature>
<dbReference type="PRINTS" id="PR01217">
    <property type="entry name" value="PRICHEXTENSN"/>
</dbReference>
<dbReference type="EMBL" id="QCYY01000750">
    <property type="protein sequence ID" value="ROT83028.1"/>
    <property type="molecule type" value="Genomic_DNA"/>
</dbReference>
<reference evidence="2 3" key="2">
    <citation type="submission" date="2019-01" db="EMBL/GenBank/DDBJ databases">
        <title>The decoding of complex shrimp genome reveals the adaptation for benthos swimmer, frequently molting mechanism and breeding impact on genome.</title>
        <authorList>
            <person name="Sun Y."/>
            <person name="Gao Y."/>
            <person name="Yu Y."/>
        </authorList>
    </citation>
    <scope>NUCLEOTIDE SEQUENCE [LARGE SCALE GENOMIC DNA]</scope>
    <source>
        <tissue evidence="2">Muscle</tissue>
    </source>
</reference>
<feature type="compositionally biased region" description="Pro residues" evidence="1">
    <location>
        <begin position="73"/>
        <end position="92"/>
    </location>
</feature>
<gene>
    <name evidence="2" type="ORF">C7M84_023809</name>
</gene>
<feature type="compositionally biased region" description="Polar residues" evidence="1">
    <location>
        <begin position="241"/>
        <end position="256"/>
    </location>
</feature>
<evidence type="ECO:0000256" key="1">
    <source>
        <dbReference type="SAM" id="MobiDB-lite"/>
    </source>
</evidence>
<name>A0A3R7QY99_PENVA</name>